<dbReference type="AlphaFoldDB" id="A0A380JZ53"/>
<reference evidence="1 2" key="1">
    <citation type="submission" date="2018-06" db="EMBL/GenBank/DDBJ databases">
        <authorList>
            <consortium name="Pathogen Informatics"/>
            <person name="Doyle S."/>
        </authorList>
    </citation>
    <scope>NUCLEOTIDE SEQUENCE [LARGE SCALE GENOMIC DNA]</scope>
    <source>
        <strain evidence="1 2">NCTC12224</strain>
    </source>
</reference>
<evidence type="ECO:0000313" key="1">
    <source>
        <dbReference type="EMBL" id="SUN58007.1"/>
    </source>
</evidence>
<dbReference type="Proteomes" id="UP000254924">
    <property type="component" value="Unassembled WGS sequence"/>
</dbReference>
<evidence type="ECO:0000313" key="2">
    <source>
        <dbReference type="Proteomes" id="UP000254924"/>
    </source>
</evidence>
<dbReference type="EMBL" id="UHFN01000002">
    <property type="protein sequence ID" value="SUN58007.1"/>
    <property type="molecule type" value="Genomic_DNA"/>
</dbReference>
<proteinExistence type="predicted"/>
<dbReference type="OrthoDB" id="2224057at2"/>
<keyword evidence="2" id="KW-1185">Reference proteome</keyword>
<accession>A0A380JZ53</accession>
<sequence>MVVLMDRDYDFRFATNKEMVEIAKRASKNNGMSLSRALDLFVKQIAITGEVNLLDEKELEQQKWARELQKEVQSGIESIEQGEGVTLKEARERFGL</sequence>
<organism evidence="1 2">
    <name type="scientific">Streptococcus hyointestinalis</name>
    <dbReference type="NCBI Taxonomy" id="1337"/>
    <lineage>
        <taxon>Bacteria</taxon>
        <taxon>Bacillati</taxon>
        <taxon>Bacillota</taxon>
        <taxon>Bacilli</taxon>
        <taxon>Lactobacillales</taxon>
        <taxon>Streptococcaceae</taxon>
        <taxon>Streptococcus</taxon>
    </lineage>
</organism>
<gene>
    <name evidence="1" type="ORF">NCTC12224_00062</name>
</gene>
<protein>
    <submittedName>
        <fullName evidence="1">Plasmid stabilization system, antitoxin protein</fullName>
    </submittedName>
</protein>
<name>A0A380JZ53_9STRE</name>